<accession>A0A9D4LI91</accession>
<dbReference type="Proteomes" id="UP000828390">
    <property type="component" value="Unassembled WGS sequence"/>
</dbReference>
<sequence length="119" mass="13802">MSEMYLRPSEINFSQDSIHRYFRHHEIKMIGETLDDICEGRITIDDIPKIEVAKHEEKWVTSDNRRLWVFKHLERLGKCATVCVRIVSIVCPAKLTTKNGGESIEIRGLPGGSWYLKET</sequence>
<reference evidence="1" key="1">
    <citation type="journal article" date="2019" name="bioRxiv">
        <title>The Genome of the Zebra Mussel, Dreissena polymorpha: A Resource for Invasive Species Research.</title>
        <authorList>
            <person name="McCartney M.A."/>
            <person name="Auch B."/>
            <person name="Kono T."/>
            <person name="Mallez S."/>
            <person name="Zhang Y."/>
            <person name="Obille A."/>
            <person name="Becker A."/>
            <person name="Abrahante J.E."/>
            <person name="Garbe J."/>
            <person name="Badalamenti J.P."/>
            <person name="Herman A."/>
            <person name="Mangelson H."/>
            <person name="Liachko I."/>
            <person name="Sullivan S."/>
            <person name="Sone E.D."/>
            <person name="Koren S."/>
            <person name="Silverstein K.A.T."/>
            <person name="Beckman K.B."/>
            <person name="Gohl D.M."/>
        </authorList>
    </citation>
    <scope>NUCLEOTIDE SEQUENCE</scope>
    <source>
        <strain evidence="1">Duluth1</strain>
        <tissue evidence="1">Whole animal</tissue>
    </source>
</reference>
<name>A0A9D4LI91_DREPO</name>
<keyword evidence="2" id="KW-1185">Reference proteome</keyword>
<proteinExistence type="predicted"/>
<evidence type="ECO:0000313" key="2">
    <source>
        <dbReference type="Proteomes" id="UP000828390"/>
    </source>
</evidence>
<dbReference type="EMBL" id="JAIWYP010000003">
    <property type="protein sequence ID" value="KAH3858198.1"/>
    <property type="molecule type" value="Genomic_DNA"/>
</dbReference>
<gene>
    <name evidence="1" type="ORF">DPMN_100817</name>
</gene>
<comment type="caution">
    <text evidence="1">The sequence shown here is derived from an EMBL/GenBank/DDBJ whole genome shotgun (WGS) entry which is preliminary data.</text>
</comment>
<protein>
    <submittedName>
        <fullName evidence="1">Uncharacterized protein</fullName>
    </submittedName>
</protein>
<dbReference type="PANTHER" id="PTHR35378:SF1">
    <property type="entry name" value="C2H2-TYPE DOMAIN-CONTAINING PROTEIN"/>
    <property type="match status" value="1"/>
</dbReference>
<organism evidence="1 2">
    <name type="scientific">Dreissena polymorpha</name>
    <name type="common">Zebra mussel</name>
    <name type="synonym">Mytilus polymorpha</name>
    <dbReference type="NCBI Taxonomy" id="45954"/>
    <lineage>
        <taxon>Eukaryota</taxon>
        <taxon>Metazoa</taxon>
        <taxon>Spiralia</taxon>
        <taxon>Lophotrochozoa</taxon>
        <taxon>Mollusca</taxon>
        <taxon>Bivalvia</taxon>
        <taxon>Autobranchia</taxon>
        <taxon>Heteroconchia</taxon>
        <taxon>Euheterodonta</taxon>
        <taxon>Imparidentia</taxon>
        <taxon>Neoheterodontei</taxon>
        <taxon>Myida</taxon>
        <taxon>Dreissenoidea</taxon>
        <taxon>Dreissenidae</taxon>
        <taxon>Dreissena</taxon>
    </lineage>
</organism>
<evidence type="ECO:0000313" key="1">
    <source>
        <dbReference type="EMBL" id="KAH3858198.1"/>
    </source>
</evidence>
<dbReference type="PANTHER" id="PTHR35378">
    <property type="entry name" value="UNNAMED PRODUCT"/>
    <property type="match status" value="1"/>
</dbReference>
<dbReference type="AlphaFoldDB" id="A0A9D4LI91"/>
<reference evidence="1" key="2">
    <citation type="submission" date="2020-11" db="EMBL/GenBank/DDBJ databases">
        <authorList>
            <person name="McCartney M.A."/>
            <person name="Auch B."/>
            <person name="Kono T."/>
            <person name="Mallez S."/>
            <person name="Becker A."/>
            <person name="Gohl D.M."/>
            <person name="Silverstein K.A.T."/>
            <person name="Koren S."/>
            <person name="Bechman K.B."/>
            <person name="Herman A."/>
            <person name="Abrahante J.E."/>
            <person name="Garbe J."/>
        </authorList>
    </citation>
    <scope>NUCLEOTIDE SEQUENCE</scope>
    <source>
        <strain evidence="1">Duluth1</strain>
        <tissue evidence="1">Whole animal</tissue>
    </source>
</reference>